<dbReference type="Gene3D" id="3.40.50.12090">
    <property type="match status" value="1"/>
</dbReference>
<proteinExistence type="predicted"/>
<dbReference type="InterPro" id="IPR036505">
    <property type="entry name" value="Amidase/PGRP_sf"/>
</dbReference>
<evidence type="ECO:0000256" key="2">
    <source>
        <dbReference type="ARBA" id="ARBA00011901"/>
    </source>
</evidence>
<comment type="catalytic activity">
    <reaction evidence="1">
        <text>Hydrolyzes the link between N-acetylmuramoyl residues and L-amino acid residues in certain cell-wall glycopeptides.</text>
        <dbReference type="EC" id="3.5.1.28"/>
    </reaction>
</comment>
<evidence type="ECO:0000313" key="6">
    <source>
        <dbReference type="EMBL" id="SHH15282.1"/>
    </source>
</evidence>
<evidence type="ECO:0000256" key="1">
    <source>
        <dbReference type="ARBA" id="ARBA00001561"/>
    </source>
</evidence>
<dbReference type="EMBL" id="FQXJ01000003">
    <property type="protein sequence ID" value="SHH15282.1"/>
    <property type="molecule type" value="Genomic_DNA"/>
</dbReference>
<evidence type="ECO:0000256" key="3">
    <source>
        <dbReference type="ARBA" id="ARBA00022801"/>
    </source>
</evidence>
<accession>A0A1M5QMK8</accession>
<keyword evidence="7" id="KW-1185">Reference proteome</keyword>
<dbReference type="InterPro" id="IPR002502">
    <property type="entry name" value="Amidase_domain"/>
</dbReference>
<protein>
    <recommendedName>
        <fullName evidence="2">N-acetylmuramoyl-L-alanine amidase</fullName>
        <ecNumber evidence="2">3.5.1.28</ecNumber>
    </recommendedName>
</protein>
<dbReference type="SMART" id="SM00644">
    <property type="entry name" value="Ami_2"/>
    <property type="match status" value="1"/>
</dbReference>
<dbReference type="Proteomes" id="UP000183954">
    <property type="component" value="Unassembled WGS sequence"/>
</dbReference>
<gene>
    <name evidence="6" type="ORF">SAMN02746098_00307</name>
</gene>
<dbReference type="CDD" id="cd06583">
    <property type="entry name" value="PGRP"/>
    <property type="match status" value="1"/>
</dbReference>
<dbReference type="PANTHER" id="PTHR30417">
    <property type="entry name" value="N-ACETYLMURAMOYL-L-ALANINE AMIDASE AMID"/>
    <property type="match status" value="1"/>
</dbReference>
<dbReference type="Gene3D" id="3.40.80.10">
    <property type="entry name" value="Peptidoglycan recognition protein-like"/>
    <property type="match status" value="1"/>
</dbReference>
<dbReference type="RefSeq" id="WP_073027304.1">
    <property type="nucleotide sequence ID" value="NZ_FQXJ01000003.1"/>
</dbReference>
<feature type="domain" description="N-acetylmuramoyl-L-alanine amidase" evidence="5">
    <location>
        <begin position="12"/>
        <end position="152"/>
    </location>
</feature>
<dbReference type="SUPFAM" id="SSF55846">
    <property type="entry name" value="N-acetylmuramoyl-L-alanine amidase-like"/>
    <property type="match status" value="1"/>
</dbReference>
<dbReference type="EC" id="3.5.1.28" evidence="2"/>
<dbReference type="InterPro" id="IPR051206">
    <property type="entry name" value="NAMLAA_amidase_2"/>
</dbReference>
<reference evidence="7" key="1">
    <citation type="submission" date="2016-11" db="EMBL/GenBank/DDBJ databases">
        <authorList>
            <person name="Varghese N."/>
            <person name="Submissions S."/>
        </authorList>
    </citation>
    <scope>NUCLEOTIDE SEQUENCE [LARGE SCALE GENOMIC DNA]</scope>
    <source>
        <strain evidence="7">DSM 15449</strain>
    </source>
</reference>
<dbReference type="GO" id="GO:0008745">
    <property type="term" value="F:N-acetylmuramoyl-L-alanine amidase activity"/>
    <property type="evidence" value="ECO:0007669"/>
    <property type="project" value="UniProtKB-EC"/>
</dbReference>
<dbReference type="Pfam" id="PF01510">
    <property type="entry name" value="Amidase_2"/>
    <property type="match status" value="1"/>
</dbReference>
<dbReference type="OrthoDB" id="9794294at2"/>
<name>A0A1M5QMK8_9FIRM</name>
<dbReference type="PANTHER" id="PTHR30417:SF1">
    <property type="entry name" value="N-ACETYLMURAMOYL-L-ALANINE AMIDASE AMID"/>
    <property type="match status" value="1"/>
</dbReference>
<organism evidence="6 7">
    <name type="scientific">Desulfosporosinus lacus DSM 15449</name>
    <dbReference type="NCBI Taxonomy" id="1121420"/>
    <lineage>
        <taxon>Bacteria</taxon>
        <taxon>Bacillati</taxon>
        <taxon>Bacillota</taxon>
        <taxon>Clostridia</taxon>
        <taxon>Eubacteriales</taxon>
        <taxon>Desulfitobacteriaceae</taxon>
        <taxon>Desulfosporosinus</taxon>
    </lineage>
</organism>
<evidence type="ECO:0000259" key="5">
    <source>
        <dbReference type="SMART" id="SM00644"/>
    </source>
</evidence>
<keyword evidence="3" id="KW-0378">Hydrolase</keyword>
<dbReference type="GO" id="GO:0009254">
    <property type="term" value="P:peptidoglycan turnover"/>
    <property type="evidence" value="ECO:0007669"/>
    <property type="project" value="TreeGrafter"/>
</dbReference>
<dbReference type="GO" id="GO:0071555">
    <property type="term" value="P:cell wall organization"/>
    <property type="evidence" value="ECO:0007669"/>
    <property type="project" value="UniProtKB-KW"/>
</dbReference>
<dbReference type="AlphaFoldDB" id="A0A1M5QMK8"/>
<evidence type="ECO:0000313" key="7">
    <source>
        <dbReference type="Proteomes" id="UP000183954"/>
    </source>
</evidence>
<keyword evidence="4" id="KW-0961">Cell wall biogenesis/degradation</keyword>
<dbReference type="GO" id="GO:0009253">
    <property type="term" value="P:peptidoglycan catabolic process"/>
    <property type="evidence" value="ECO:0007669"/>
    <property type="project" value="InterPro"/>
</dbReference>
<sequence length="249" mass="26810">MDTKPNISWKGSPHFSTTKGYKFIAIVDHIMAGTLAGTDSWFANPASKVSSHFGVGKNGKIHQYVDLKNPAWANGGVNKPAWPLLISGVNPNYYTISIEHEGYSGDVMPEAQYQATLALHRWLVGTLGIPVTRDNIIGHYRIDSVNKANCPGTGFPWDRLLKDLQGGNDVLKVAVLLFTKDDFWAGVDVASKNGNCAIFVRSAGSVPAEAMSAKQLIVIGGPTTKHPNEVLLSGNDKYQTAAAVAKYLG</sequence>
<evidence type="ECO:0000256" key="4">
    <source>
        <dbReference type="ARBA" id="ARBA00023316"/>
    </source>
</evidence>
<dbReference type="STRING" id="1121420.SAMN02746098_00307"/>